<keyword evidence="23" id="KW-0413">Isomerase</keyword>
<dbReference type="InterPro" id="IPR020806">
    <property type="entry name" value="PKS_PP-bd"/>
</dbReference>
<keyword evidence="5 23" id="KW-0808">Transferase</keyword>
<keyword evidence="3" id="KW-0596">Phosphopantetheine</keyword>
<evidence type="ECO:0000256" key="3">
    <source>
        <dbReference type="ARBA" id="ARBA00022450"/>
    </source>
</evidence>
<dbReference type="GO" id="GO:0031177">
    <property type="term" value="F:phosphopantetheine binding"/>
    <property type="evidence" value="ECO:0007669"/>
    <property type="project" value="InterPro"/>
</dbReference>
<comment type="function">
    <text evidence="15">Part of the PpsABCDE complex involved in the biosynthesis of the lipid core common to phthiocerols and phenolphthiocerols by successive additions of malonyl-CoA or methylmalonyl-CoA extender units. PpsA can accept as substrate the activated forms of either icosanoyl (C20), docosanoyl (C22) or lignoceroyl (C24) groups from FadD26, or a (4-hydroxyphenyl)-C17 or (4-hydroxyphenyl)-C19 fatty acyl from FadD29. PpsA initiates the biosynthesis and extends its substrate using a malonyl-CoA extender unit. The PpsB and PpsC proteins add the second and third malonyl-CoA extender units. PpsD adds an (R)-methylmalonyl unit and PpsE adds a second (R)-methylmalonyl unit. The incorporation of the methylmalonyl units results in formation of two branched methyl groups in the elongated product.</text>
</comment>
<dbReference type="RefSeq" id="WP_015217387.1">
    <property type="nucleotide sequence ID" value="NC_019771.1"/>
</dbReference>
<feature type="domain" description="Carrier" evidence="21">
    <location>
        <begin position="1323"/>
        <end position="1398"/>
    </location>
</feature>
<dbReference type="Pfam" id="PF02801">
    <property type="entry name" value="Ketoacyl-synt_C"/>
    <property type="match status" value="1"/>
</dbReference>
<dbReference type="Gene3D" id="3.40.366.10">
    <property type="entry name" value="Malonyl-Coenzyme A Acyl Carrier Protein, domain 2"/>
    <property type="match status" value="1"/>
</dbReference>
<evidence type="ECO:0000256" key="20">
    <source>
        <dbReference type="ARBA" id="ARBA00084020"/>
    </source>
</evidence>
<keyword evidence="6" id="KW-0276">Fatty acid metabolism</keyword>
<gene>
    <name evidence="23" type="ordered locus">Anacy_5460</name>
</gene>
<organism evidence="23 24">
    <name type="scientific">Anabaena cylindrica (strain ATCC 27899 / PCC 7122)</name>
    <dbReference type="NCBI Taxonomy" id="272123"/>
    <lineage>
        <taxon>Bacteria</taxon>
        <taxon>Bacillati</taxon>
        <taxon>Cyanobacteriota</taxon>
        <taxon>Cyanophyceae</taxon>
        <taxon>Nostocales</taxon>
        <taxon>Nostocaceae</taxon>
        <taxon>Anabaena</taxon>
    </lineage>
</organism>
<dbReference type="PATRIC" id="fig|272123.3.peg.5914"/>
<dbReference type="eggNOG" id="COG3321">
    <property type="taxonomic scope" value="Bacteria"/>
</dbReference>
<reference evidence="24" key="1">
    <citation type="journal article" date="2013" name="Proc. Natl. Acad. Sci. U.S.A.">
        <title>Improving the coverage of the cyanobacterial phylum using diversity-driven genome sequencing.</title>
        <authorList>
            <person name="Shih P.M."/>
            <person name="Wu D."/>
            <person name="Latifi A."/>
            <person name="Axen S.D."/>
            <person name="Fewer D.P."/>
            <person name="Talla E."/>
            <person name="Calteau A."/>
            <person name="Cai F."/>
            <person name="Tandeau de Marsac N."/>
            <person name="Rippka R."/>
            <person name="Herdman M."/>
            <person name="Sivonen K."/>
            <person name="Coursin T."/>
            <person name="Laurent T."/>
            <person name="Goodwin L."/>
            <person name="Nolan M."/>
            <person name="Davenport K.W."/>
            <person name="Han C.S."/>
            <person name="Rubin E.M."/>
            <person name="Eisen J.A."/>
            <person name="Woyke T."/>
            <person name="Gugger M."/>
            <person name="Kerfeld C.A."/>
        </authorList>
    </citation>
    <scope>NUCLEOTIDE SEQUENCE [LARGE SCALE GENOMIC DNA]</scope>
    <source>
        <strain evidence="24">ATCC 27899 / PCC 7122</strain>
    </source>
</reference>
<dbReference type="GO" id="GO:0034081">
    <property type="term" value="C:polyketide synthase complex"/>
    <property type="evidence" value="ECO:0007669"/>
    <property type="project" value="UniProtKB-ARBA"/>
</dbReference>
<dbReference type="Gene3D" id="1.10.1200.10">
    <property type="entry name" value="ACP-like"/>
    <property type="match status" value="1"/>
</dbReference>
<dbReference type="InterPro" id="IPR020841">
    <property type="entry name" value="PKS_Beta-ketoAc_synthase_dom"/>
</dbReference>
<evidence type="ECO:0000256" key="2">
    <source>
        <dbReference type="ARBA" id="ARBA00001957"/>
    </source>
</evidence>
<dbReference type="EMBL" id="CP003659">
    <property type="protein sequence ID" value="AFZ60775.1"/>
    <property type="molecule type" value="Genomic_DNA"/>
</dbReference>
<dbReference type="PROSITE" id="PS50075">
    <property type="entry name" value="CARRIER"/>
    <property type="match status" value="1"/>
</dbReference>
<feature type="domain" description="Ketosynthase family 3 (KS3)" evidence="22">
    <location>
        <begin position="12"/>
        <end position="438"/>
    </location>
</feature>
<dbReference type="SMART" id="SM00823">
    <property type="entry name" value="PKS_PP"/>
    <property type="match status" value="1"/>
</dbReference>
<evidence type="ECO:0000256" key="10">
    <source>
        <dbReference type="ARBA" id="ARBA00023268"/>
    </source>
</evidence>
<dbReference type="GO" id="GO:0016491">
    <property type="term" value="F:oxidoreductase activity"/>
    <property type="evidence" value="ECO:0007669"/>
    <property type="project" value="UniProtKB-KW"/>
</dbReference>
<evidence type="ECO:0000256" key="12">
    <source>
        <dbReference type="ARBA" id="ARBA00051971"/>
    </source>
</evidence>
<dbReference type="OrthoDB" id="499075at2"/>
<evidence type="ECO:0000313" key="23">
    <source>
        <dbReference type="EMBL" id="AFZ60775.1"/>
    </source>
</evidence>
<dbReference type="Pfam" id="PF08659">
    <property type="entry name" value="KR"/>
    <property type="match status" value="1"/>
</dbReference>
<comment type="cofactor">
    <cofactor evidence="2">
        <name>pantetheine 4'-phosphate</name>
        <dbReference type="ChEBI" id="CHEBI:47942"/>
    </cofactor>
</comment>
<name>K9ZQZ9_ANACC</name>
<dbReference type="PANTHER" id="PTHR43775:SF37">
    <property type="entry name" value="SI:DKEY-61P9.11"/>
    <property type="match status" value="1"/>
</dbReference>
<dbReference type="InterPro" id="IPR013968">
    <property type="entry name" value="PKS_KR"/>
</dbReference>
<dbReference type="FunFam" id="1.10.1200.10:FF:000005">
    <property type="entry name" value="Nonribosomal peptide synthetase 1"/>
    <property type="match status" value="1"/>
</dbReference>
<comment type="catalytic activity">
    <reaction evidence="12">
        <text>19-(4-hydroxyphenyl)nonadecanoyl-[(phenol)carboxyphthiodiolenone synthase] + 2 (S)-methylmalonyl-CoA + 3 malonyl-CoA + 5 NADPH + 10 H(+) = C37-(phenol)carboxyphthiodiolenone-[(phenol)carboxyphthiodiolenone synthase] + 5 CO2 + 5 NADP(+) + 5 CoA + 2 H2O</text>
        <dbReference type="Rhea" id="RHEA:57760"/>
        <dbReference type="Rhea" id="RHEA-COMP:14273"/>
        <dbReference type="Rhea" id="RHEA-COMP:14990"/>
        <dbReference type="ChEBI" id="CHEBI:15377"/>
        <dbReference type="ChEBI" id="CHEBI:15378"/>
        <dbReference type="ChEBI" id="CHEBI:16526"/>
        <dbReference type="ChEBI" id="CHEBI:57287"/>
        <dbReference type="ChEBI" id="CHEBI:57327"/>
        <dbReference type="ChEBI" id="CHEBI:57384"/>
        <dbReference type="ChEBI" id="CHEBI:57783"/>
        <dbReference type="ChEBI" id="CHEBI:58349"/>
        <dbReference type="ChEBI" id="CHEBI:133301"/>
        <dbReference type="ChEBI" id="CHEBI:142260"/>
        <dbReference type="EC" id="2.3.1.292"/>
    </reaction>
</comment>
<dbReference type="Gene3D" id="1.10.1240.100">
    <property type="match status" value="1"/>
</dbReference>
<dbReference type="GO" id="GO:0071770">
    <property type="term" value="P:DIM/DIP cell wall layer assembly"/>
    <property type="evidence" value="ECO:0007669"/>
    <property type="project" value="TreeGrafter"/>
</dbReference>
<evidence type="ECO:0000256" key="15">
    <source>
        <dbReference type="ARBA" id="ARBA00058455"/>
    </source>
</evidence>
<keyword evidence="9" id="KW-0443">Lipid metabolism</keyword>
<dbReference type="KEGG" id="acy:Anacy_5460"/>
<evidence type="ECO:0000256" key="9">
    <source>
        <dbReference type="ARBA" id="ARBA00023098"/>
    </source>
</evidence>
<evidence type="ECO:0000256" key="14">
    <source>
        <dbReference type="ARBA" id="ARBA00052745"/>
    </source>
</evidence>
<evidence type="ECO:0000259" key="21">
    <source>
        <dbReference type="PROSITE" id="PS50075"/>
    </source>
</evidence>
<dbReference type="Pfam" id="PF00550">
    <property type="entry name" value="PP-binding"/>
    <property type="match status" value="1"/>
</dbReference>
<dbReference type="eggNOG" id="COG4221">
    <property type="taxonomic scope" value="Bacteria"/>
</dbReference>
<dbReference type="GO" id="GO:0004312">
    <property type="term" value="F:fatty acid synthase activity"/>
    <property type="evidence" value="ECO:0007669"/>
    <property type="project" value="TreeGrafter"/>
</dbReference>
<dbReference type="CDD" id="cd08953">
    <property type="entry name" value="KR_2_SDR_x"/>
    <property type="match status" value="1"/>
</dbReference>
<dbReference type="SMART" id="SM00827">
    <property type="entry name" value="PKS_AT"/>
    <property type="match status" value="1"/>
</dbReference>
<evidence type="ECO:0000256" key="17">
    <source>
        <dbReference type="ARBA" id="ARBA00073623"/>
    </source>
</evidence>
<dbReference type="InterPro" id="IPR014030">
    <property type="entry name" value="Ketoacyl_synth_N"/>
</dbReference>
<dbReference type="EC" id="2.3.1.292" evidence="16"/>
<keyword evidence="8" id="KW-0560">Oxidoreductase</keyword>
<dbReference type="InterPro" id="IPR016035">
    <property type="entry name" value="Acyl_Trfase/lysoPLipase"/>
</dbReference>
<dbReference type="SUPFAM" id="SSF47336">
    <property type="entry name" value="ACP-like"/>
    <property type="match status" value="1"/>
</dbReference>
<dbReference type="PROSITE" id="PS52004">
    <property type="entry name" value="KS3_2"/>
    <property type="match status" value="1"/>
</dbReference>
<evidence type="ECO:0000256" key="19">
    <source>
        <dbReference type="ARBA" id="ARBA00078169"/>
    </source>
</evidence>
<dbReference type="InterPro" id="IPR014043">
    <property type="entry name" value="Acyl_transferase_dom"/>
</dbReference>
<dbReference type="InterPro" id="IPR049490">
    <property type="entry name" value="C883_1060-like_KR_N"/>
</dbReference>
<dbReference type="Pfam" id="PF00109">
    <property type="entry name" value="ketoacyl-synt"/>
    <property type="match status" value="1"/>
</dbReference>
<evidence type="ECO:0000313" key="24">
    <source>
        <dbReference type="Proteomes" id="UP000010474"/>
    </source>
</evidence>
<evidence type="ECO:0000256" key="7">
    <source>
        <dbReference type="ARBA" id="ARBA00022857"/>
    </source>
</evidence>
<dbReference type="CDD" id="cd00833">
    <property type="entry name" value="PKS"/>
    <property type="match status" value="1"/>
</dbReference>
<dbReference type="InterPro" id="IPR057326">
    <property type="entry name" value="KR_dom"/>
</dbReference>
<dbReference type="Pfam" id="PF22621">
    <property type="entry name" value="CurL-like_PKS_C"/>
    <property type="match status" value="1"/>
</dbReference>
<dbReference type="SUPFAM" id="SSF52151">
    <property type="entry name" value="FabD/lysophospholipase-like"/>
    <property type="match status" value="1"/>
</dbReference>
<comment type="catalytic activity">
    <reaction evidence="14">
        <text>icosanoyl-[(phenol)carboxyphthiodiolenone synthase] + 2 (S)-methylmalonyl-CoA + 3 malonyl-CoA + 5 NADPH + 10 H(+) = C32-carboxyphthiodiolenone-[(phenol)carboxyphthiodiolenone synthase] + 5 CO2 + 5 NADP(+) + 5 CoA + 2 H2O</text>
        <dbReference type="Rhea" id="RHEA:57748"/>
        <dbReference type="Rhea" id="RHEA-COMP:14985"/>
        <dbReference type="Rhea" id="RHEA-COMP:14986"/>
        <dbReference type="ChEBI" id="CHEBI:15377"/>
        <dbReference type="ChEBI" id="CHEBI:15378"/>
        <dbReference type="ChEBI" id="CHEBI:16526"/>
        <dbReference type="ChEBI" id="CHEBI:57287"/>
        <dbReference type="ChEBI" id="CHEBI:57327"/>
        <dbReference type="ChEBI" id="CHEBI:57384"/>
        <dbReference type="ChEBI" id="CHEBI:57783"/>
        <dbReference type="ChEBI" id="CHEBI:58349"/>
        <dbReference type="ChEBI" id="CHEBI:87848"/>
        <dbReference type="ChEBI" id="CHEBI:142236"/>
        <dbReference type="EC" id="2.3.1.292"/>
    </reaction>
</comment>
<dbReference type="InterPro" id="IPR014031">
    <property type="entry name" value="Ketoacyl_synth_C"/>
</dbReference>
<evidence type="ECO:0000256" key="6">
    <source>
        <dbReference type="ARBA" id="ARBA00022832"/>
    </source>
</evidence>
<dbReference type="Proteomes" id="UP000010474">
    <property type="component" value="Chromosome"/>
</dbReference>
<keyword evidence="4" id="KW-0597">Phosphoprotein</keyword>
<evidence type="ECO:0000256" key="5">
    <source>
        <dbReference type="ARBA" id="ARBA00022679"/>
    </source>
</evidence>
<dbReference type="HOGENOM" id="CLU_000022_35_4_3"/>
<keyword evidence="7" id="KW-0521">NADP</keyword>
<dbReference type="SUPFAM" id="SSF51735">
    <property type="entry name" value="NAD(P)-binding Rossmann-fold domains"/>
    <property type="match status" value="2"/>
</dbReference>
<dbReference type="SMART" id="SM00822">
    <property type="entry name" value="PKS_KR"/>
    <property type="match status" value="1"/>
</dbReference>
<evidence type="ECO:0000256" key="11">
    <source>
        <dbReference type="ARBA" id="ARBA00050973"/>
    </source>
</evidence>
<evidence type="ECO:0000256" key="16">
    <source>
        <dbReference type="ARBA" id="ARBA00066974"/>
    </source>
</evidence>
<evidence type="ECO:0000256" key="1">
    <source>
        <dbReference type="ARBA" id="ARBA00001937"/>
    </source>
</evidence>
<dbReference type="InterPro" id="IPR036736">
    <property type="entry name" value="ACP-like_sf"/>
</dbReference>
<dbReference type="InterPro" id="IPR001227">
    <property type="entry name" value="Ac_transferase_dom_sf"/>
</dbReference>
<sequence length="1414" mass="155364">MQTSNSDDKFRDTDIAVIGMSCRFPGAKNVAQFWDNLVNGVESITQLSQESLVASGIPSSLFSKDNYVKSRPVLEDIELFDAAFFGYNPAEAELIDPQQRIFLETAWEALEDAGYVTENYQGLIGVYAGGIFNNYSLRKISKEDNIDDHEMGNLLLANDKDYLPTKVCYKLNLKGPGINIQTACSTSLVATHLACQSLLNYEIDIALAGAIAISLPHKAGYFYQEGGILSPNGHCRAFDAKAQGTLFGSGVGIVVLKRLEEALRDGDRIHAVIKGSAINNDGSLKVSYTAPSVEGQAEVIAEALANAGLNPETISYIEAHGTGTPMGDPIEIAALTKAFRASTQNKGYCAIGSVKTNVGHLNAAAGIAGLIKTILALKHKMIPPSLHFEQPNPQIDFANSPFYVNSKLSAWNTQDSPRRAGVSSFGVGGTNAHIVLEEAPEPAQSGKSRPWQLLVISAKTATAVDTATANLAKYLEQHQELNFADIAYTLSIGRQAFSDRRIVVSQNLDAAVKALKSQDSSTVFSQFQASQERPVIFMFPGPGTQYVNITKELYQVEPAFRQHIDICCELLQPDLGIDLRQVLYSEKPPEIALFAIEYALAQLWISWGIHPVGMIGYGMGEYVAAALAGVFSLKDALKLVANKEKIAEIHLQSPQIPYISNLTGTWITTQEATDPHYWLKHLGKVENFNAGLEELCQQPGQILLEVGIGNTLSTLANQHPTKSAQQVVLSSIGEDQSAVAFLLNTLGQLWLAGASVDWSGFYAHERRQRLPLPTYPFERQRYWIEPQTPISKVKKSDIADWFYLPLWKQSVISTQYQELAPQQSSYLVFLDECGLGWQLVERLQQQGHDVITVQVGTEFEKLSSYSLNPQSSDDYDALVQQLLLKQQLPHTIVHLCNVTLDPEVINEWQTTGFNSLLFLAQALGKHPLMGEYRLVVISNHLQSVVGDEILSPQKSTLLGPVQVIPQEYPNFNCCSIDIVLPVAGTWQYEKLLENLLTELRVASSEQLIAYRGVSRWVQTFEPVRLEKAKDETPRLRPGGVYLITGGLGGLGLVLAEYLAKTVQGKLILTGRSAFPQRDEWEQWLANHDQQNPITATIRKIQELETFGAEILVVNADVASLAQMKKAIACGQLQFGTINGVIHAAGVPGGGVMQIKSIEEAHKILSPKVTGTLVLENIFQDVQLDFLVLCSSIAAIKGIFGQVDYTAANSFLDAFARHKNSKNSTFTVAINWDAWQQVGMAAKASQQLVSTQTSAGLLPSEGIDAFVRILSSKLSQVVVSKNDLHQTEQQLINHQAENFLATLEQINLSQPAHPRPLLSSAYIAPRHEHEQTLINIWQEILGVSRIGINDNFFELGGDSLLAVRFISQVREKLRIELPINSLFAASTVADLAKYFERETVSAGMSRICLREEGEL</sequence>
<comment type="catalytic activity">
    <reaction evidence="13">
        <text>docosanoyl-[(phenol)carboxyphthiodiolenone synthase] + 2 (S)-methylmalonyl-CoA + 3 malonyl-CoA + 5 NADPH + 10 H(+) = C34-carboxyphthiodiolenone-[(phenol)carboxyphthiodiolenone synthase] + 5 CO2 + 5 NADP(+) + 5 CoA + 2 H2O</text>
        <dbReference type="Rhea" id="RHEA:57752"/>
        <dbReference type="Rhea" id="RHEA-COMP:14987"/>
        <dbReference type="Rhea" id="RHEA-COMP:14988"/>
        <dbReference type="ChEBI" id="CHEBI:15377"/>
        <dbReference type="ChEBI" id="CHEBI:15378"/>
        <dbReference type="ChEBI" id="CHEBI:16526"/>
        <dbReference type="ChEBI" id="CHEBI:57287"/>
        <dbReference type="ChEBI" id="CHEBI:57327"/>
        <dbReference type="ChEBI" id="CHEBI:57384"/>
        <dbReference type="ChEBI" id="CHEBI:57783"/>
        <dbReference type="ChEBI" id="CHEBI:58349"/>
        <dbReference type="ChEBI" id="CHEBI:142237"/>
        <dbReference type="ChEBI" id="CHEBI:142238"/>
        <dbReference type="EC" id="2.3.1.292"/>
    </reaction>
</comment>
<dbReference type="InterPro" id="IPR016039">
    <property type="entry name" value="Thiolase-like"/>
</dbReference>
<dbReference type="SUPFAM" id="SSF53901">
    <property type="entry name" value="Thiolase-like"/>
    <property type="match status" value="1"/>
</dbReference>
<keyword evidence="23" id="KW-0012">Acyltransferase</keyword>
<evidence type="ECO:0000256" key="8">
    <source>
        <dbReference type="ARBA" id="ARBA00023002"/>
    </source>
</evidence>
<dbReference type="Gene3D" id="3.40.47.10">
    <property type="match status" value="1"/>
</dbReference>
<dbReference type="GO" id="GO:0006633">
    <property type="term" value="P:fatty acid biosynthetic process"/>
    <property type="evidence" value="ECO:0007669"/>
    <property type="project" value="TreeGrafter"/>
</dbReference>
<evidence type="ECO:0000256" key="18">
    <source>
        <dbReference type="ARBA" id="ARBA00075053"/>
    </source>
</evidence>
<evidence type="ECO:0000259" key="22">
    <source>
        <dbReference type="PROSITE" id="PS52004"/>
    </source>
</evidence>
<dbReference type="FunFam" id="3.40.47.10:FF:000042">
    <property type="entry name" value="Polyketide synthase Pks13"/>
    <property type="match status" value="1"/>
</dbReference>
<dbReference type="InterPro" id="IPR036291">
    <property type="entry name" value="NAD(P)-bd_dom_sf"/>
</dbReference>
<dbReference type="PANTHER" id="PTHR43775">
    <property type="entry name" value="FATTY ACID SYNTHASE"/>
    <property type="match status" value="1"/>
</dbReference>
<evidence type="ECO:0000256" key="13">
    <source>
        <dbReference type="ARBA" id="ARBA00052119"/>
    </source>
</evidence>
<dbReference type="Pfam" id="PF00698">
    <property type="entry name" value="Acyl_transf_1"/>
    <property type="match status" value="1"/>
</dbReference>
<dbReference type="SMART" id="SM00825">
    <property type="entry name" value="PKS_KS"/>
    <property type="match status" value="1"/>
</dbReference>
<dbReference type="InterPro" id="IPR050091">
    <property type="entry name" value="PKS_NRPS_Biosynth_Enz"/>
</dbReference>
<protein>
    <recommendedName>
        <fullName evidence="17">Phenolphthiocerol/phthiocerol polyketide synthase subunit E</fullName>
        <ecNumber evidence="16">2.3.1.292</ecNumber>
    </recommendedName>
    <alternativeName>
        <fullName evidence="19">(Phenol)carboxyphthiodiolenone synthase subunit E</fullName>
    </alternativeName>
    <alternativeName>
        <fullName evidence="20">Beta-ketoacyl-acyl-carrier-protein synthase I</fullName>
    </alternativeName>
    <alternativeName>
        <fullName evidence="18">Phthiocerol synthesis polyketide synthase type I PpsE</fullName>
    </alternativeName>
</protein>
<evidence type="ECO:0000256" key="4">
    <source>
        <dbReference type="ARBA" id="ARBA00022553"/>
    </source>
</evidence>
<keyword evidence="10" id="KW-0511">Multifunctional enzyme</keyword>
<dbReference type="STRING" id="272123.Anacy_5460"/>
<accession>K9ZQZ9</accession>
<dbReference type="GO" id="GO:0005886">
    <property type="term" value="C:plasma membrane"/>
    <property type="evidence" value="ECO:0007669"/>
    <property type="project" value="TreeGrafter"/>
</dbReference>
<keyword evidence="24" id="KW-1185">Reference proteome</keyword>
<dbReference type="GO" id="GO:0016853">
    <property type="term" value="F:isomerase activity"/>
    <property type="evidence" value="ECO:0007669"/>
    <property type="project" value="UniProtKB-KW"/>
</dbReference>
<comment type="cofactor">
    <cofactor evidence="1">
        <name>NADP(+)</name>
        <dbReference type="ChEBI" id="CHEBI:58349"/>
    </cofactor>
</comment>
<dbReference type="InterPro" id="IPR009081">
    <property type="entry name" value="PP-bd_ACP"/>
</dbReference>
<dbReference type="Pfam" id="PF21394">
    <property type="entry name" value="Beta-ketacyl_N"/>
    <property type="match status" value="1"/>
</dbReference>
<comment type="catalytic activity">
    <reaction evidence="11">
        <text>17-(4-hydroxyphenyl)heptadecanoyl-[(phenol)carboxyphthiodiolenone synthase] + 2 (S)-methylmalonyl-CoA + 3 malonyl-CoA + 5 NADPH + 10 H(+) = C35-(phenol)carboxyphthiodiolenone-[(phenol)carboxyphthiodiolenone synthase] + 5 CO2 + 5 NADP(+) + 5 CoA + 2 H2O</text>
        <dbReference type="Rhea" id="RHEA:57756"/>
        <dbReference type="Rhea" id="RHEA-COMP:14272"/>
        <dbReference type="Rhea" id="RHEA-COMP:14989"/>
        <dbReference type="ChEBI" id="CHEBI:15377"/>
        <dbReference type="ChEBI" id="CHEBI:15378"/>
        <dbReference type="ChEBI" id="CHEBI:16526"/>
        <dbReference type="ChEBI" id="CHEBI:57287"/>
        <dbReference type="ChEBI" id="CHEBI:57327"/>
        <dbReference type="ChEBI" id="CHEBI:57384"/>
        <dbReference type="ChEBI" id="CHEBI:57783"/>
        <dbReference type="ChEBI" id="CHEBI:58349"/>
        <dbReference type="ChEBI" id="CHEBI:133300"/>
        <dbReference type="ChEBI" id="CHEBI:142259"/>
        <dbReference type="EC" id="2.3.1.292"/>
    </reaction>
</comment>
<dbReference type="Gene3D" id="3.40.50.720">
    <property type="entry name" value="NAD(P)-binding Rossmann-like Domain"/>
    <property type="match status" value="1"/>
</dbReference>
<proteinExistence type="predicted"/>